<sequence>MGIFIDIHAIQTLPPANLNRDENGRPKTSIYGGVPRMRVSSQAWKKAIRDNFRETIDGSKLGSRSREFTKMIAQRINRDPEDEHLLKVTSELMKVAGLPADKNRPSSTSALQFFGEQQWQKLAQYAEEAYGSTDPKETVATHRSDIKKLLDSDQSIDIAFFGRMSASSDKGTGSEYVVDAASQFAHAISVNRADVENDYYAAVDDCDNTSGAGMIGETGYLSATLYRYACVDVNLLNRNLGHDKEAVQLALSTFLNAFALSLPSGKQNSFGHQTLPAFIETVIRTDRPINLVEAYEKPVTTDTIPTSVQRLLEQQADYQNTYGLAAADTFIMADLNARKGMDKEQQETLLTLPQLITETTSTVIKAL</sequence>
<reference evidence="1" key="1">
    <citation type="journal article" date="2015" name="Appl. Environ. Microbiol.">
        <title>Discovery of a conjugative megaplasmid in Bifidobacterium breve.</title>
        <authorList>
            <person name="Bottacini F."/>
            <person name="O'Connell Motherway M."/>
            <person name="Casey E."/>
            <person name="McDonnell B."/>
            <person name="Mahony J."/>
            <person name="Ventura M."/>
            <person name="van Sinderen D."/>
        </authorList>
    </citation>
    <scope>NUCLEOTIDE SEQUENCE</scope>
    <source>
        <strain evidence="1">JCM 7017</strain>
        <plasmid evidence="1">megaplasmid pMP7017</plasmid>
    </source>
</reference>
<keyword evidence="1" id="KW-0614">Plasmid</keyword>
<geneLocation type="plasmid" evidence="1">
    <name>megaplasmid pMP7017</name>
</geneLocation>
<dbReference type="Pfam" id="PF09344">
    <property type="entry name" value="Cas_CT1975"/>
    <property type="match status" value="1"/>
</dbReference>
<gene>
    <name evidence="1" type="ORF">B7017_p0088</name>
</gene>
<evidence type="ECO:0000313" key="1">
    <source>
        <dbReference type="EMBL" id="AIW55141.1"/>
    </source>
</evidence>
<dbReference type="RefSeq" id="WP_172685976.1">
    <property type="nucleotide sequence ID" value="NZ_JAWWYB010000005.1"/>
</dbReference>
<dbReference type="AlphaFoldDB" id="A0A0A0UUH1"/>
<dbReference type="NCBIfam" id="TIGR01869">
    <property type="entry name" value="casC_Cse4"/>
    <property type="match status" value="1"/>
</dbReference>
<proteinExistence type="predicted"/>
<dbReference type="InterPro" id="IPR010148">
    <property type="entry name" value="CRISPR-assoc_prot_CT1975"/>
</dbReference>
<dbReference type="EMBL" id="KM406416">
    <property type="protein sequence ID" value="AIW55141.1"/>
    <property type="molecule type" value="Genomic_DNA"/>
</dbReference>
<accession>A0A0A0UUH1</accession>
<name>A0A0A0UUH1_BIFBR</name>
<protein>
    <submittedName>
        <fullName evidence="1">CRISPR-associated protein Cas7/Cse4/CasC</fullName>
    </submittedName>
</protein>
<organism evidence="1">
    <name type="scientific">Bifidobacterium breve</name>
    <dbReference type="NCBI Taxonomy" id="1685"/>
    <lineage>
        <taxon>Bacteria</taxon>
        <taxon>Bacillati</taxon>
        <taxon>Actinomycetota</taxon>
        <taxon>Actinomycetes</taxon>
        <taxon>Bifidobacteriales</taxon>
        <taxon>Bifidobacteriaceae</taxon>
        <taxon>Bifidobacterium</taxon>
    </lineage>
</organism>